<gene>
    <name evidence="9" type="ORF">BM613_06490</name>
</gene>
<keyword evidence="5 7" id="KW-1133">Transmembrane helix</keyword>
<dbReference type="PANTHER" id="PTHR30193">
    <property type="entry name" value="ABC TRANSPORTER PERMEASE PROTEIN"/>
    <property type="match status" value="1"/>
</dbReference>
<comment type="similarity">
    <text evidence="7">Belongs to the binding-protein-dependent transport system permease family.</text>
</comment>
<evidence type="ECO:0000256" key="5">
    <source>
        <dbReference type="ARBA" id="ARBA00022989"/>
    </source>
</evidence>
<dbReference type="PANTHER" id="PTHR30193:SF37">
    <property type="entry name" value="INNER MEMBRANE ABC TRANSPORTER PERMEASE PROTEIN YCJO"/>
    <property type="match status" value="1"/>
</dbReference>
<keyword evidence="2 7" id="KW-0813">Transport</keyword>
<organism evidence="9 10">
    <name type="scientific">Sulfoacidibacillus thermotolerans</name>
    <name type="common">Acidibacillus sulfuroxidans</name>
    <dbReference type="NCBI Taxonomy" id="1765684"/>
    <lineage>
        <taxon>Bacteria</taxon>
        <taxon>Bacillati</taxon>
        <taxon>Bacillota</taxon>
        <taxon>Bacilli</taxon>
        <taxon>Bacillales</taxon>
        <taxon>Alicyclobacillaceae</taxon>
        <taxon>Sulfoacidibacillus</taxon>
    </lineage>
</organism>
<dbReference type="RefSeq" id="WP_109430365.1">
    <property type="nucleotide sequence ID" value="NZ_MPDK01000008.1"/>
</dbReference>
<sequence length="301" mass="34087">MQRLTPRQLGYGQYNTLIGWLFVAPAVVLLGVFGIGSIGYVMYLSLLRWNLINPHPVFVGLANYVELLHSQSFLHAIVRTFIYFVATTGITLPLSLLFAVLLNGPSRLFKFLRAIFFIPYVAPTVASSISFSWLFEAHHGLINWGLRLFGLTPQPWLSNPSQAMFVIVLLYVWQFTGYFIILFLNGLQNVPQPLYEAATIDGATPWQQFYHITFPLITPTLFFVITMSIVFSFLSFDQVYVLTGGGPANSTTTLIYYLFLQGFQFFHIGVAAAVAILLFLFLGIVTYVQFRGESKWVHHQM</sequence>
<evidence type="ECO:0000256" key="6">
    <source>
        <dbReference type="ARBA" id="ARBA00023136"/>
    </source>
</evidence>
<dbReference type="GO" id="GO:0055085">
    <property type="term" value="P:transmembrane transport"/>
    <property type="evidence" value="ECO:0007669"/>
    <property type="project" value="InterPro"/>
</dbReference>
<dbReference type="GO" id="GO:0005886">
    <property type="term" value="C:plasma membrane"/>
    <property type="evidence" value="ECO:0007669"/>
    <property type="project" value="UniProtKB-SubCell"/>
</dbReference>
<evidence type="ECO:0000313" key="10">
    <source>
        <dbReference type="Proteomes" id="UP000245380"/>
    </source>
</evidence>
<protein>
    <recommendedName>
        <fullName evidence="8">ABC transmembrane type-1 domain-containing protein</fullName>
    </recommendedName>
</protein>
<feature type="transmembrane region" description="Helical" evidence="7">
    <location>
        <begin position="214"/>
        <end position="234"/>
    </location>
</feature>
<evidence type="ECO:0000256" key="3">
    <source>
        <dbReference type="ARBA" id="ARBA00022475"/>
    </source>
</evidence>
<dbReference type="InterPro" id="IPR035906">
    <property type="entry name" value="MetI-like_sf"/>
</dbReference>
<dbReference type="OrthoDB" id="9788108at2"/>
<feature type="transmembrane region" description="Helical" evidence="7">
    <location>
        <begin position="81"/>
        <end position="102"/>
    </location>
</feature>
<evidence type="ECO:0000256" key="2">
    <source>
        <dbReference type="ARBA" id="ARBA00022448"/>
    </source>
</evidence>
<keyword evidence="3" id="KW-1003">Cell membrane</keyword>
<evidence type="ECO:0000259" key="8">
    <source>
        <dbReference type="PROSITE" id="PS50928"/>
    </source>
</evidence>
<keyword evidence="6 7" id="KW-0472">Membrane</keyword>
<dbReference type="SUPFAM" id="SSF161098">
    <property type="entry name" value="MetI-like"/>
    <property type="match status" value="1"/>
</dbReference>
<dbReference type="PROSITE" id="PS50928">
    <property type="entry name" value="ABC_TM1"/>
    <property type="match status" value="1"/>
</dbReference>
<dbReference type="InterPro" id="IPR000515">
    <property type="entry name" value="MetI-like"/>
</dbReference>
<dbReference type="CDD" id="cd06261">
    <property type="entry name" value="TM_PBP2"/>
    <property type="match status" value="1"/>
</dbReference>
<dbReference type="InterPro" id="IPR051393">
    <property type="entry name" value="ABC_transporter_permease"/>
</dbReference>
<reference evidence="9 10" key="1">
    <citation type="submission" date="2016-11" db="EMBL/GenBank/DDBJ databases">
        <title>Comparative genomics of Acidibacillus ferroxidans species.</title>
        <authorList>
            <person name="Oliveira G."/>
            <person name="Nunes G."/>
            <person name="Oliveira R."/>
            <person name="Araujo F."/>
            <person name="Salim A."/>
            <person name="Scholte L."/>
            <person name="Morais D."/>
            <person name="Nancucheo I."/>
            <person name="Johnson D.B."/>
            <person name="Grail B."/>
            <person name="Bittencourt J."/>
            <person name="Valadares R."/>
        </authorList>
    </citation>
    <scope>NUCLEOTIDE SEQUENCE [LARGE SCALE GENOMIC DNA]</scope>
    <source>
        <strain evidence="9 10">Y002</strain>
    </source>
</reference>
<feature type="domain" description="ABC transmembrane type-1" evidence="8">
    <location>
        <begin position="77"/>
        <end position="289"/>
    </location>
</feature>
<evidence type="ECO:0000256" key="7">
    <source>
        <dbReference type="RuleBase" id="RU363032"/>
    </source>
</evidence>
<name>A0A2U3D987_SULT2</name>
<dbReference type="EMBL" id="MPDK01000008">
    <property type="protein sequence ID" value="PWI57831.1"/>
    <property type="molecule type" value="Genomic_DNA"/>
</dbReference>
<evidence type="ECO:0000313" key="9">
    <source>
        <dbReference type="EMBL" id="PWI57831.1"/>
    </source>
</evidence>
<feature type="transmembrane region" description="Helical" evidence="7">
    <location>
        <begin position="163"/>
        <end position="184"/>
    </location>
</feature>
<keyword evidence="10" id="KW-1185">Reference proteome</keyword>
<proteinExistence type="inferred from homology"/>
<dbReference type="Proteomes" id="UP000245380">
    <property type="component" value="Unassembled WGS sequence"/>
</dbReference>
<dbReference type="Gene3D" id="1.10.3720.10">
    <property type="entry name" value="MetI-like"/>
    <property type="match status" value="1"/>
</dbReference>
<evidence type="ECO:0000256" key="4">
    <source>
        <dbReference type="ARBA" id="ARBA00022692"/>
    </source>
</evidence>
<feature type="transmembrane region" description="Helical" evidence="7">
    <location>
        <begin position="254"/>
        <end position="285"/>
    </location>
</feature>
<comment type="caution">
    <text evidence="9">The sequence shown here is derived from an EMBL/GenBank/DDBJ whole genome shotgun (WGS) entry which is preliminary data.</text>
</comment>
<dbReference type="AlphaFoldDB" id="A0A2U3D987"/>
<accession>A0A2U3D987</accession>
<keyword evidence="4 7" id="KW-0812">Transmembrane</keyword>
<comment type="subcellular location">
    <subcellularLocation>
        <location evidence="1 7">Cell membrane</location>
        <topology evidence="1 7">Multi-pass membrane protein</topology>
    </subcellularLocation>
</comment>
<feature type="transmembrane region" description="Helical" evidence="7">
    <location>
        <begin position="114"/>
        <end position="135"/>
    </location>
</feature>
<dbReference type="Pfam" id="PF00528">
    <property type="entry name" value="BPD_transp_1"/>
    <property type="match status" value="1"/>
</dbReference>
<feature type="transmembrane region" description="Helical" evidence="7">
    <location>
        <begin position="20"/>
        <end position="43"/>
    </location>
</feature>
<evidence type="ECO:0000256" key="1">
    <source>
        <dbReference type="ARBA" id="ARBA00004651"/>
    </source>
</evidence>